<evidence type="ECO:0000313" key="1">
    <source>
        <dbReference type="EMBL" id="BAD19714.1"/>
    </source>
</evidence>
<dbReference type="EMBL" id="AP005300">
    <property type="protein sequence ID" value="BAD19714.1"/>
    <property type="molecule type" value="Genomic_DNA"/>
</dbReference>
<dbReference type="Proteomes" id="UP000000763">
    <property type="component" value="Chromosome 2"/>
</dbReference>
<evidence type="ECO:0000313" key="2">
    <source>
        <dbReference type="Proteomes" id="UP000000763"/>
    </source>
</evidence>
<protein>
    <submittedName>
        <fullName evidence="1">Uncharacterized protein</fullName>
    </submittedName>
</protein>
<sequence length="102" mass="11416">MISNSWAIIHARQIASVLPPGVLIRCYSVATGNMEADGDTSFLAALDLLVQLMMLAFDGRARQRRERGRSRDNNKQDLSAFRIRIAGNDSSSRLAMERCYIN</sequence>
<organism evidence="1 2">
    <name type="scientific">Oryza sativa subsp. japonica</name>
    <name type="common">Rice</name>
    <dbReference type="NCBI Taxonomy" id="39947"/>
    <lineage>
        <taxon>Eukaryota</taxon>
        <taxon>Viridiplantae</taxon>
        <taxon>Streptophyta</taxon>
        <taxon>Embryophyta</taxon>
        <taxon>Tracheophyta</taxon>
        <taxon>Spermatophyta</taxon>
        <taxon>Magnoliopsida</taxon>
        <taxon>Liliopsida</taxon>
        <taxon>Poales</taxon>
        <taxon>Poaceae</taxon>
        <taxon>BOP clade</taxon>
        <taxon>Oryzoideae</taxon>
        <taxon>Oryzeae</taxon>
        <taxon>Oryzinae</taxon>
        <taxon>Oryza</taxon>
        <taxon>Oryza sativa</taxon>
    </lineage>
</organism>
<name>A0A0P0VLT1_ORYSJ</name>
<dbReference type="AlphaFoldDB" id="A0A0P0VLT1"/>
<reference evidence="2" key="2">
    <citation type="journal article" date="2008" name="Nucleic Acids Res.">
        <title>The rice annotation project database (RAP-DB): 2008 update.</title>
        <authorList>
            <consortium name="The rice annotation project (RAP)"/>
        </authorList>
    </citation>
    <scope>GENOME REANNOTATION</scope>
    <source>
        <strain evidence="2">cv. Nipponbare</strain>
    </source>
</reference>
<gene>
    <name evidence="1" type="primary">OJ2055_H10.8</name>
</gene>
<reference evidence="2" key="1">
    <citation type="journal article" date="2005" name="Nature">
        <title>The map-based sequence of the rice genome.</title>
        <authorList>
            <consortium name="International rice genome sequencing project (IRGSP)"/>
            <person name="Matsumoto T."/>
            <person name="Wu J."/>
            <person name="Kanamori H."/>
            <person name="Katayose Y."/>
            <person name="Fujisawa M."/>
            <person name="Namiki N."/>
            <person name="Mizuno H."/>
            <person name="Yamamoto K."/>
            <person name="Antonio B.A."/>
            <person name="Baba T."/>
            <person name="Sakata K."/>
            <person name="Nagamura Y."/>
            <person name="Aoki H."/>
            <person name="Arikawa K."/>
            <person name="Arita K."/>
            <person name="Bito T."/>
            <person name="Chiden Y."/>
            <person name="Fujitsuka N."/>
            <person name="Fukunaka R."/>
            <person name="Hamada M."/>
            <person name="Harada C."/>
            <person name="Hayashi A."/>
            <person name="Hijishita S."/>
            <person name="Honda M."/>
            <person name="Hosokawa S."/>
            <person name="Ichikawa Y."/>
            <person name="Idonuma A."/>
            <person name="Iijima M."/>
            <person name="Ikeda M."/>
            <person name="Ikeno M."/>
            <person name="Ito K."/>
            <person name="Ito S."/>
            <person name="Ito T."/>
            <person name="Ito Y."/>
            <person name="Ito Y."/>
            <person name="Iwabuchi A."/>
            <person name="Kamiya K."/>
            <person name="Karasawa W."/>
            <person name="Kurita K."/>
            <person name="Katagiri S."/>
            <person name="Kikuta A."/>
            <person name="Kobayashi H."/>
            <person name="Kobayashi N."/>
            <person name="Machita K."/>
            <person name="Maehara T."/>
            <person name="Masukawa M."/>
            <person name="Mizubayashi T."/>
            <person name="Mukai Y."/>
            <person name="Nagasaki H."/>
            <person name="Nagata Y."/>
            <person name="Naito S."/>
            <person name="Nakashima M."/>
            <person name="Nakama Y."/>
            <person name="Nakamichi Y."/>
            <person name="Nakamura M."/>
            <person name="Meguro A."/>
            <person name="Negishi M."/>
            <person name="Ohta I."/>
            <person name="Ohta T."/>
            <person name="Okamoto M."/>
            <person name="Ono N."/>
            <person name="Saji S."/>
            <person name="Sakaguchi M."/>
            <person name="Sakai K."/>
            <person name="Shibata M."/>
            <person name="Shimokawa T."/>
            <person name="Song J."/>
            <person name="Takazaki Y."/>
            <person name="Terasawa K."/>
            <person name="Tsugane M."/>
            <person name="Tsuji K."/>
            <person name="Ueda S."/>
            <person name="Waki K."/>
            <person name="Yamagata H."/>
            <person name="Yamamoto M."/>
            <person name="Yamamoto S."/>
            <person name="Yamane H."/>
            <person name="Yoshiki S."/>
            <person name="Yoshihara R."/>
            <person name="Yukawa K."/>
            <person name="Zhong H."/>
            <person name="Yano M."/>
            <person name="Yuan Q."/>
            <person name="Ouyang S."/>
            <person name="Liu J."/>
            <person name="Jones K.M."/>
            <person name="Gansberger K."/>
            <person name="Moffat K."/>
            <person name="Hill J."/>
            <person name="Bera J."/>
            <person name="Fadrosh D."/>
            <person name="Jin S."/>
            <person name="Johri S."/>
            <person name="Kim M."/>
            <person name="Overton L."/>
            <person name="Reardon M."/>
            <person name="Tsitrin T."/>
            <person name="Vuong H."/>
            <person name="Weaver B."/>
            <person name="Ciecko A."/>
            <person name="Tallon L."/>
            <person name="Jackson J."/>
            <person name="Pai G."/>
            <person name="Aken S.V."/>
            <person name="Utterback T."/>
            <person name="Reidmuller S."/>
            <person name="Feldblyum T."/>
            <person name="Hsiao J."/>
            <person name="Zismann V."/>
            <person name="Iobst S."/>
            <person name="de Vazeille A.R."/>
            <person name="Buell C.R."/>
            <person name="Ying K."/>
            <person name="Li Y."/>
            <person name="Lu T."/>
            <person name="Huang Y."/>
            <person name="Zhao Q."/>
            <person name="Feng Q."/>
            <person name="Zhang L."/>
            <person name="Zhu J."/>
            <person name="Weng Q."/>
            <person name="Mu J."/>
            <person name="Lu Y."/>
            <person name="Fan D."/>
            <person name="Liu Y."/>
            <person name="Guan J."/>
            <person name="Zhang Y."/>
            <person name="Yu S."/>
            <person name="Liu X."/>
            <person name="Zhang Y."/>
            <person name="Hong G."/>
            <person name="Han B."/>
            <person name="Choisne N."/>
            <person name="Demange N."/>
            <person name="Orjeda G."/>
            <person name="Samain S."/>
            <person name="Cattolico L."/>
            <person name="Pelletier E."/>
            <person name="Couloux A."/>
            <person name="Segurens B."/>
            <person name="Wincker P."/>
            <person name="D'Hont A."/>
            <person name="Scarpelli C."/>
            <person name="Weissenbach J."/>
            <person name="Salanoubat M."/>
            <person name="Quetier F."/>
            <person name="Yu Y."/>
            <person name="Kim H.R."/>
            <person name="Rambo T."/>
            <person name="Currie J."/>
            <person name="Collura K."/>
            <person name="Luo M."/>
            <person name="Yang T."/>
            <person name="Ammiraju J.S.S."/>
            <person name="Engler F."/>
            <person name="Soderlund C."/>
            <person name="Wing R.A."/>
            <person name="Palmer L.E."/>
            <person name="de la Bastide M."/>
            <person name="Spiegel L."/>
            <person name="Nascimento L."/>
            <person name="Zutavern T."/>
            <person name="O'Shaughnessy A."/>
            <person name="Dike S."/>
            <person name="Dedhia N."/>
            <person name="Preston R."/>
            <person name="Balija V."/>
            <person name="McCombie W.R."/>
            <person name="Chow T."/>
            <person name="Chen H."/>
            <person name="Chung M."/>
            <person name="Chen C."/>
            <person name="Shaw J."/>
            <person name="Wu H."/>
            <person name="Hsiao K."/>
            <person name="Chao Y."/>
            <person name="Chu M."/>
            <person name="Cheng C."/>
            <person name="Hour A."/>
            <person name="Lee P."/>
            <person name="Lin S."/>
            <person name="Lin Y."/>
            <person name="Liou J."/>
            <person name="Liu S."/>
            <person name="Hsing Y."/>
            <person name="Raghuvanshi S."/>
            <person name="Mohanty A."/>
            <person name="Bharti A.K."/>
            <person name="Gaur A."/>
            <person name="Gupta V."/>
            <person name="Kumar D."/>
            <person name="Ravi V."/>
            <person name="Vij S."/>
            <person name="Kapur A."/>
            <person name="Khurana P."/>
            <person name="Khurana P."/>
            <person name="Khurana J.P."/>
            <person name="Tyagi A.K."/>
            <person name="Gaikwad K."/>
            <person name="Singh A."/>
            <person name="Dalal V."/>
            <person name="Srivastava S."/>
            <person name="Dixit A."/>
            <person name="Pal A.K."/>
            <person name="Ghazi I.A."/>
            <person name="Yadav M."/>
            <person name="Pandit A."/>
            <person name="Bhargava A."/>
            <person name="Sureshbabu K."/>
            <person name="Batra K."/>
            <person name="Sharma T.R."/>
            <person name="Mohapatra T."/>
            <person name="Singh N.K."/>
            <person name="Messing J."/>
            <person name="Nelson A.B."/>
            <person name="Fuks G."/>
            <person name="Kavchok S."/>
            <person name="Keizer G."/>
            <person name="Linton E."/>
            <person name="Llaca V."/>
            <person name="Song R."/>
            <person name="Tanyolac B."/>
            <person name="Young S."/>
            <person name="Ho-Il K."/>
            <person name="Hahn J.H."/>
            <person name="Sangsakoo G."/>
            <person name="Vanavichit A."/>
            <person name="de Mattos Luiz.A.T."/>
            <person name="Zimmer P.D."/>
            <person name="Malone G."/>
            <person name="Dellagostin O."/>
            <person name="de Oliveira A.C."/>
            <person name="Bevan M."/>
            <person name="Bancroft I."/>
            <person name="Minx P."/>
            <person name="Cordum H."/>
            <person name="Wilson R."/>
            <person name="Cheng Z."/>
            <person name="Jin W."/>
            <person name="Jiang J."/>
            <person name="Leong S.A."/>
            <person name="Iwama H."/>
            <person name="Gojobori T."/>
            <person name="Itoh T."/>
            <person name="Niimura Y."/>
            <person name="Fujii Y."/>
            <person name="Habara T."/>
            <person name="Sakai H."/>
            <person name="Sato Y."/>
            <person name="Wilson G."/>
            <person name="Kumar K."/>
            <person name="McCouch S."/>
            <person name="Juretic N."/>
            <person name="Hoen D."/>
            <person name="Wright S."/>
            <person name="Bruskiewich R."/>
            <person name="Bureau T."/>
            <person name="Miyao A."/>
            <person name="Hirochika H."/>
            <person name="Nishikawa T."/>
            <person name="Kadowaki K."/>
            <person name="Sugiura M."/>
            <person name="Burr B."/>
            <person name="Sasaki T."/>
        </authorList>
    </citation>
    <scope>NUCLEOTIDE SEQUENCE [LARGE SCALE GENOMIC DNA]</scope>
    <source>
        <strain evidence="2">cv. Nipponbare</strain>
    </source>
</reference>
<proteinExistence type="predicted"/>
<accession>A0A0P0VLT1</accession>